<evidence type="ECO:0000256" key="1">
    <source>
        <dbReference type="SAM" id="MobiDB-lite"/>
    </source>
</evidence>
<evidence type="ECO:0000313" key="2">
    <source>
        <dbReference type="EMBL" id="AEI10105.1"/>
    </source>
</evidence>
<name>F8E1F3_CORRG</name>
<accession>F8E1F3</accession>
<dbReference type="EMBL" id="CP002857">
    <property type="protein sequence ID" value="AEI10105.1"/>
    <property type="molecule type" value="Genomic_DNA"/>
</dbReference>
<dbReference type="GO" id="GO:0004658">
    <property type="term" value="F:propionyl-CoA carboxylase activity"/>
    <property type="evidence" value="ECO:0007669"/>
    <property type="project" value="InterPro"/>
</dbReference>
<sequence length="81" mass="8667">MTDDSPTPGVARQHYEVAKGNPDEVALRALDEVFQSVADRAAEVQAGKKPNPRGLYGLPSTSQRGRTGAPLHPNPVSFRNA</sequence>
<evidence type="ECO:0000313" key="3">
    <source>
        <dbReference type="Proteomes" id="UP000000492"/>
    </source>
</evidence>
<dbReference type="KEGG" id="crd:CRES_1753"/>
<reference evidence="2 3" key="1">
    <citation type="journal article" date="2012" name="BMC Genomics">
        <title>Complete genome sequence, lifestyle, and multi-drug resistance of the human pathogen Corynebacterium resistens DSM 45100 isolated from blood samples of a leukemia patient.</title>
        <authorList>
            <person name="Schroder J."/>
            <person name="Maus I."/>
            <person name="Meyer K."/>
            <person name="Wordemann S."/>
            <person name="Blom J."/>
            <person name="Jaenicke S."/>
            <person name="Schneider J."/>
            <person name="Trost E."/>
            <person name="Tauch A."/>
        </authorList>
    </citation>
    <scope>NUCLEOTIDE SEQUENCE [LARGE SCALE GENOMIC DNA]</scope>
    <source>
        <strain evidence="3">DSM 45100 / JCM 12819 / CCUG 50093 / GTC 2026 / SICGH 158</strain>
    </source>
</reference>
<protein>
    <submittedName>
        <fullName evidence="2">Acetyl-CoA carboxylase subunit</fullName>
    </submittedName>
</protein>
<dbReference type="GO" id="GO:0003989">
    <property type="term" value="F:acetyl-CoA carboxylase activity"/>
    <property type="evidence" value="ECO:0007669"/>
    <property type="project" value="InterPro"/>
</dbReference>
<dbReference type="Proteomes" id="UP000000492">
    <property type="component" value="Chromosome"/>
</dbReference>
<dbReference type="Pfam" id="PF13822">
    <property type="entry name" value="ACC_epsilon"/>
    <property type="match status" value="1"/>
</dbReference>
<dbReference type="RefSeq" id="WP_013889092.1">
    <property type="nucleotide sequence ID" value="NC_015673.1"/>
</dbReference>
<gene>
    <name evidence="2" type="primary">accE</name>
    <name evidence="2" type="ordered locus">CRES_1753</name>
</gene>
<keyword evidence="3" id="KW-1185">Reference proteome</keyword>
<dbReference type="OrthoDB" id="9939661at2"/>
<dbReference type="HOGENOM" id="CLU_2568069_0_0_11"/>
<dbReference type="STRING" id="662755.CRES_1753"/>
<dbReference type="AlphaFoldDB" id="F8E1F3"/>
<organism evidence="2 3">
    <name type="scientific">Corynebacterium resistens (strain DSM 45100 / JCM 12819 / GTC 2026 / SICGH 158)</name>
    <dbReference type="NCBI Taxonomy" id="662755"/>
    <lineage>
        <taxon>Bacteria</taxon>
        <taxon>Bacillati</taxon>
        <taxon>Actinomycetota</taxon>
        <taxon>Actinomycetes</taxon>
        <taxon>Mycobacteriales</taxon>
        <taxon>Corynebacteriaceae</taxon>
        <taxon>Corynebacterium</taxon>
    </lineage>
</organism>
<proteinExistence type="predicted"/>
<dbReference type="InterPro" id="IPR032716">
    <property type="entry name" value="ACC_epsilon"/>
</dbReference>
<feature type="region of interest" description="Disordered" evidence="1">
    <location>
        <begin position="43"/>
        <end position="81"/>
    </location>
</feature>